<comment type="subcellular location">
    <subcellularLocation>
        <location evidence="1">Membrane</location>
        <topology evidence="1">Multi-pass membrane protein</topology>
    </subcellularLocation>
</comment>
<keyword evidence="3 6" id="KW-0812">Transmembrane</keyword>
<proteinExistence type="inferred from homology"/>
<evidence type="ECO:0000256" key="3">
    <source>
        <dbReference type="ARBA" id="ARBA00022692"/>
    </source>
</evidence>
<dbReference type="PANTHER" id="PTHR21716">
    <property type="entry name" value="TRANSMEMBRANE PROTEIN"/>
    <property type="match status" value="1"/>
</dbReference>
<feature type="transmembrane region" description="Helical" evidence="6">
    <location>
        <begin position="115"/>
        <end position="142"/>
    </location>
</feature>
<evidence type="ECO:0000256" key="2">
    <source>
        <dbReference type="ARBA" id="ARBA00009773"/>
    </source>
</evidence>
<reference evidence="7 8" key="1">
    <citation type="journal article" date="2020" name="Microorganisms">
        <title>New Insight into Antimicrobial Compounds from Food and Marine-Sourced Carnobacterium Species through Phenotype and Genome Analyses.</title>
        <authorList>
            <person name="Begrem S."/>
            <person name="Ivaniuk F."/>
            <person name="Gigout-Chevalier F."/>
            <person name="Kolypczuk L."/>
            <person name="Bonnetot S."/>
            <person name="Leroi F."/>
            <person name="Grovel O."/>
            <person name="Delbarre-Ladrat C."/>
            <person name="Passerini D."/>
        </authorList>
    </citation>
    <scope>NUCLEOTIDE SEQUENCE [LARGE SCALE GENOMIC DNA]</scope>
    <source>
        <strain evidence="7 8">MIP2551</strain>
    </source>
</reference>
<dbReference type="InterPro" id="IPR002549">
    <property type="entry name" value="AI-2E-like"/>
</dbReference>
<organism evidence="7 8">
    <name type="scientific">Carnobacterium inhibens</name>
    <dbReference type="NCBI Taxonomy" id="147709"/>
    <lineage>
        <taxon>Bacteria</taxon>
        <taxon>Bacillati</taxon>
        <taxon>Bacillota</taxon>
        <taxon>Bacilli</taxon>
        <taxon>Lactobacillales</taxon>
        <taxon>Carnobacteriaceae</taxon>
        <taxon>Carnobacterium</taxon>
    </lineage>
</organism>
<name>A0ABR7T9Y0_9LACT</name>
<evidence type="ECO:0000256" key="1">
    <source>
        <dbReference type="ARBA" id="ARBA00004141"/>
    </source>
</evidence>
<feature type="transmembrane region" description="Helical" evidence="6">
    <location>
        <begin position="21"/>
        <end position="41"/>
    </location>
</feature>
<dbReference type="PANTHER" id="PTHR21716:SF68">
    <property type="entry name" value="TRANSPORT PROTEIN YTVI-RELATED"/>
    <property type="match status" value="1"/>
</dbReference>
<keyword evidence="5 6" id="KW-0472">Membrane</keyword>
<accession>A0ABR7T9Y0</accession>
<dbReference type="RefSeq" id="WP_034537277.1">
    <property type="nucleotide sequence ID" value="NZ_JBELZU010000010.1"/>
</dbReference>
<dbReference type="EMBL" id="WNJQ01000001">
    <property type="protein sequence ID" value="MBC9824320.1"/>
    <property type="molecule type" value="Genomic_DNA"/>
</dbReference>
<evidence type="ECO:0000313" key="7">
    <source>
        <dbReference type="EMBL" id="MBC9824320.1"/>
    </source>
</evidence>
<evidence type="ECO:0000256" key="4">
    <source>
        <dbReference type="ARBA" id="ARBA00022989"/>
    </source>
</evidence>
<dbReference type="Pfam" id="PF01594">
    <property type="entry name" value="AI-2E_transport"/>
    <property type="match status" value="1"/>
</dbReference>
<feature type="transmembrane region" description="Helical" evidence="6">
    <location>
        <begin position="47"/>
        <end position="70"/>
    </location>
</feature>
<protein>
    <submittedName>
        <fullName evidence="7">AI-2E family transporter</fullName>
    </submittedName>
</protein>
<feature type="transmembrane region" description="Helical" evidence="6">
    <location>
        <begin position="82"/>
        <end position="100"/>
    </location>
</feature>
<keyword evidence="8" id="KW-1185">Reference proteome</keyword>
<evidence type="ECO:0000313" key="8">
    <source>
        <dbReference type="Proteomes" id="UP000638836"/>
    </source>
</evidence>
<keyword evidence="4 6" id="KW-1133">Transmembrane helix</keyword>
<dbReference type="Proteomes" id="UP000638836">
    <property type="component" value="Unassembled WGS sequence"/>
</dbReference>
<evidence type="ECO:0000256" key="5">
    <source>
        <dbReference type="ARBA" id="ARBA00023136"/>
    </source>
</evidence>
<evidence type="ECO:0000256" key="6">
    <source>
        <dbReference type="SAM" id="Phobius"/>
    </source>
</evidence>
<comment type="caution">
    <text evidence="7">The sequence shown here is derived from an EMBL/GenBank/DDBJ whole genome shotgun (WGS) entry which is preliminary data.</text>
</comment>
<sequence>MSDLKDIFYRSLKGIKGYFKAELKLAALTFVLLCIGFYIIGIDFWGIKALGIAIIDIIPVLGSGIIMIPWALIHFFMGNTTIAWQLGLVYIVINVVRQIAEPFVTGREIGVRPLYTFISTIVCMLIFGPLGALIGAGVAIVIKAVYDVKMVRNSDPSEWE</sequence>
<comment type="similarity">
    <text evidence="2">Belongs to the autoinducer-2 exporter (AI-2E) (TC 2.A.86) family.</text>
</comment>
<gene>
    <name evidence="7" type="ORF">GLO26_00565</name>
</gene>